<protein>
    <recommendedName>
        <fullName evidence="2">Recombination endonuclease VII</fullName>
    </recommendedName>
</protein>
<dbReference type="Gene3D" id="3.40.1800.10">
    <property type="entry name" value="His-Me finger endonucleases"/>
    <property type="match status" value="1"/>
</dbReference>
<reference evidence="1" key="1">
    <citation type="journal article" date="2015" name="Nature">
        <title>Complex archaea that bridge the gap between prokaryotes and eukaryotes.</title>
        <authorList>
            <person name="Spang A."/>
            <person name="Saw J.H."/>
            <person name="Jorgensen S.L."/>
            <person name="Zaremba-Niedzwiedzka K."/>
            <person name="Martijn J."/>
            <person name="Lind A.E."/>
            <person name="van Eijk R."/>
            <person name="Schleper C."/>
            <person name="Guy L."/>
            <person name="Ettema T.J."/>
        </authorList>
    </citation>
    <scope>NUCLEOTIDE SEQUENCE</scope>
</reference>
<dbReference type="InterPro" id="IPR044925">
    <property type="entry name" value="His-Me_finger_sf"/>
</dbReference>
<accession>A0A0F9NTW5</accession>
<proteinExistence type="predicted"/>
<evidence type="ECO:0000313" key="1">
    <source>
        <dbReference type="EMBL" id="KKM92280.1"/>
    </source>
</evidence>
<comment type="caution">
    <text evidence="1">The sequence shown here is derived from an EMBL/GenBank/DDBJ whole genome shotgun (WGS) entry which is preliminary data.</text>
</comment>
<evidence type="ECO:0008006" key="2">
    <source>
        <dbReference type="Google" id="ProtNLM"/>
    </source>
</evidence>
<organism evidence="1">
    <name type="scientific">marine sediment metagenome</name>
    <dbReference type="NCBI Taxonomy" id="412755"/>
    <lineage>
        <taxon>unclassified sequences</taxon>
        <taxon>metagenomes</taxon>
        <taxon>ecological metagenomes</taxon>
    </lineage>
</organism>
<dbReference type="InterPro" id="IPR038563">
    <property type="entry name" value="Endonuclease_7_sf"/>
</dbReference>
<gene>
    <name evidence="1" type="ORF">LCGC14_1220110</name>
</gene>
<sequence length="155" mass="18379">MTKADTKLCTKCRKRKSLTAFSLRGGSDTETRRSWCRVCVNVRARQYEKTPKRRVRVKQYWKSKKGRKVRRNAYFKSYYNITIAQRDAMEHTQEGRCFICEQCKPLEVDHNHETNEVRKLLCHKCNWLLLSAVKGTDEIITAKNLVKYVKKYSPL</sequence>
<dbReference type="SUPFAM" id="SSF54060">
    <property type="entry name" value="His-Me finger endonucleases"/>
    <property type="match status" value="1"/>
</dbReference>
<dbReference type="Pfam" id="PF02945">
    <property type="entry name" value="Endonuclease_7"/>
    <property type="match status" value="1"/>
</dbReference>
<dbReference type="AlphaFoldDB" id="A0A0F9NTW5"/>
<dbReference type="InterPro" id="IPR004211">
    <property type="entry name" value="Endonuclease_7"/>
</dbReference>
<dbReference type="EMBL" id="LAZR01006414">
    <property type="protein sequence ID" value="KKM92280.1"/>
    <property type="molecule type" value="Genomic_DNA"/>
</dbReference>
<name>A0A0F9NTW5_9ZZZZ</name>